<keyword evidence="5 8" id="KW-1133">Transmembrane helix</keyword>
<protein>
    <submittedName>
        <fullName evidence="9">TrkH family potassium uptake protein</fullName>
    </submittedName>
</protein>
<keyword evidence="3" id="KW-1003">Cell membrane</keyword>
<feature type="transmembrane region" description="Helical" evidence="8">
    <location>
        <begin position="430"/>
        <end position="452"/>
    </location>
</feature>
<keyword evidence="6" id="KW-0406">Ion transport</keyword>
<dbReference type="PANTHER" id="PTHR32024:SF1">
    <property type="entry name" value="KTR SYSTEM POTASSIUM UPTAKE PROTEIN B"/>
    <property type="match status" value="1"/>
</dbReference>
<organism evidence="9 10">
    <name type="scientific">Flaviflexus equikiangi</name>
    <dbReference type="NCBI Taxonomy" id="2758573"/>
    <lineage>
        <taxon>Bacteria</taxon>
        <taxon>Bacillati</taxon>
        <taxon>Actinomycetota</taxon>
        <taxon>Actinomycetes</taxon>
        <taxon>Actinomycetales</taxon>
        <taxon>Actinomycetaceae</taxon>
        <taxon>Flaviflexus</taxon>
    </lineage>
</organism>
<feature type="transmembrane region" description="Helical" evidence="8">
    <location>
        <begin position="317"/>
        <end position="350"/>
    </location>
</feature>
<evidence type="ECO:0000256" key="2">
    <source>
        <dbReference type="ARBA" id="ARBA00022448"/>
    </source>
</evidence>
<keyword evidence="7 8" id="KW-0472">Membrane</keyword>
<feature type="transmembrane region" description="Helical" evidence="8">
    <location>
        <begin position="371"/>
        <end position="395"/>
    </location>
</feature>
<keyword evidence="4 8" id="KW-0812">Transmembrane</keyword>
<feature type="transmembrane region" description="Helical" evidence="8">
    <location>
        <begin position="65"/>
        <end position="88"/>
    </location>
</feature>
<proteinExistence type="predicted"/>
<keyword evidence="2" id="KW-0813">Transport</keyword>
<evidence type="ECO:0000256" key="6">
    <source>
        <dbReference type="ARBA" id="ARBA00023065"/>
    </source>
</evidence>
<dbReference type="Pfam" id="PF02386">
    <property type="entry name" value="TrkH"/>
    <property type="match status" value="1"/>
</dbReference>
<comment type="caution">
    <text evidence="9">The sequence shown here is derived from an EMBL/GenBank/DDBJ whole genome shotgun (WGS) entry which is preliminary data.</text>
</comment>
<evidence type="ECO:0000256" key="7">
    <source>
        <dbReference type="ARBA" id="ARBA00023136"/>
    </source>
</evidence>
<dbReference type="PANTHER" id="PTHR32024">
    <property type="entry name" value="TRK SYSTEM POTASSIUM UPTAKE PROTEIN TRKG-RELATED"/>
    <property type="match status" value="1"/>
</dbReference>
<name>A0ABS2TGQ4_9ACTO</name>
<evidence type="ECO:0000256" key="1">
    <source>
        <dbReference type="ARBA" id="ARBA00004651"/>
    </source>
</evidence>
<feature type="transmembrane region" description="Helical" evidence="8">
    <location>
        <begin position="183"/>
        <end position="202"/>
    </location>
</feature>
<dbReference type="EMBL" id="JAFFJS010000004">
    <property type="protein sequence ID" value="MBM9433563.1"/>
    <property type="molecule type" value="Genomic_DNA"/>
</dbReference>
<evidence type="ECO:0000313" key="10">
    <source>
        <dbReference type="Proteomes" id="UP000705983"/>
    </source>
</evidence>
<feature type="transmembrane region" description="Helical" evidence="8">
    <location>
        <begin position="255"/>
        <end position="272"/>
    </location>
</feature>
<dbReference type="InterPro" id="IPR003445">
    <property type="entry name" value="Cat_transpt"/>
</dbReference>
<evidence type="ECO:0000313" key="9">
    <source>
        <dbReference type="EMBL" id="MBM9433563.1"/>
    </source>
</evidence>
<evidence type="ECO:0000256" key="5">
    <source>
        <dbReference type="ARBA" id="ARBA00022989"/>
    </source>
</evidence>
<reference evidence="10" key="1">
    <citation type="submission" date="2021-02" db="EMBL/GenBank/DDBJ databases">
        <title>Leucobacter sp. CX169.</title>
        <authorList>
            <person name="Cheng Y."/>
        </authorList>
    </citation>
    <scope>NUCLEOTIDE SEQUENCE [LARGE SCALE GENOMIC DNA]</scope>
    <source>
        <strain evidence="10">JY899</strain>
    </source>
</reference>
<sequence>MFGSFPQRGGAVSTKRDKSHGAGFRNYIDTMAHDRPARLVLLVFATIVATATLLLWLPFSSSGPGGATFIDALFTATSAVCVTGLTVVDTALAWTTFGHLIIMISMMIGGLGVMTLASILGRAVSHRIGLTQRMLAANETSSRLGEVGSLITAVLVASLSVEAILTIVLLPSFISMGEPLLEAIWHSMFMAVSIFNNGGFVILEDGLAPMVGDWLFCIPIIFGTIVGAIGFPVIRDVYQNWRKPRFLSLHSKLTLTTYMLLWVGGILAFFLFEWGNPNSLGGLEGDDKILAGILHGTTTRSSGLSTLDMADLSSSTLFIFDALMFIGGGSASTAGGIKVATFAVLALAIISEARGDKDTVAFGRRIPNSSLRLAVSAAFLGATLVGIGTLALVYITNLPLEAVLFEVISAFATCGLSIGITPGLPTAGKLVLILLMFTGRLGTMTLAAALAIRETQRQIRFPEERPIIG</sequence>
<comment type="subcellular location">
    <subcellularLocation>
        <location evidence="1">Cell membrane</location>
        <topology evidence="1">Multi-pass membrane protein</topology>
    </subcellularLocation>
</comment>
<dbReference type="Proteomes" id="UP000705983">
    <property type="component" value="Unassembled WGS sequence"/>
</dbReference>
<accession>A0ABS2TGQ4</accession>
<feature type="transmembrane region" description="Helical" evidence="8">
    <location>
        <begin position="214"/>
        <end position="234"/>
    </location>
</feature>
<feature type="transmembrane region" description="Helical" evidence="8">
    <location>
        <begin position="150"/>
        <end position="171"/>
    </location>
</feature>
<feature type="transmembrane region" description="Helical" evidence="8">
    <location>
        <begin position="39"/>
        <end position="59"/>
    </location>
</feature>
<feature type="transmembrane region" description="Helical" evidence="8">
    <location>
        <begin position="100"/>
        <end position="120"/>
    </location>
</feature>
<evidence type="ECO:0000256" key="4">
    <source>
        <dbReference type="ARBA" id="ARBA00022692"/>
    </source>
</evidence>
<evidence type="ECO:0000256" key="3">
    <source>
        <dbReference type="ARBA" id="ARBA00022475"/>
    </source>
</evidence>
<keyword evidence="10" id="KW-1185">Reference proteome</keyword>
<gene>
    <name evidence="9" type="ORF">JVW63_07625</name>
</gene>
<evidence type="ECO:0000256" key="8">
    <source>
        <dbReference type="SAM" id="Phobius"/>
    </source>
</evidence>